<dbReference type="PANTHER" id="PTHR34290">
    <property type="entry name" value="SI:CH73-390P7.2"/>
    <property type="match status" value="1"/>
</dbReference>
<accession>A0A381TIQ5</accession>
<evidence type="ECO:0000313" key="1">
    <source>
        <dbReference type="EMBL" id="SVA15644.1"/>
    </source>
</evidence>
<reference evidence="1" key="1">
    <citation type="submission" date="2018-05" db="EMBL/GenBank/DDBJ databases">
        <authorList>
            <person name="Lanie J.A."/>
            <person name="Ng W.-L."/>
            <person name="Kazmierczak K.M."/>
            <person name="Andrzejewski T.M."/>
            <person name="Davidsen T.M."/>
            <person name="Wayne K.J."/>
            <person name="Tettelin H."/>
            <person name="Glass J.I."/>
            <person name="Rusch D."/>
            <person name="Podicherti R."/>
            <person name="Tsui H.-C.T."/>
            <person name="Winkler M.E."/>
        </authorList>
    </citation>
    <scope>NUCLEOTIDE SEQUENCE</scope>
</reference>
<gene>
    <name evidence="1" type="ORF">METZ01_LOCUS68498</name>
</gene>
<dbReference type="Pfam" id="PF04134">
    <property type="entry name" value="DCC1-like"/>
    <property type="match status" value="1"/>
</dbReference>
<sequence length="117" mass="13453">MNVARSTLIYDGECSFCVRCVEWLKRITKDQVECLPFQSSRERFPQILIEDCERSIHWIDLKGNVFEGAEAIFRVLACVPGKTWPLRIYENVPGFASIAECAYQIVSKNRKLFGSIC</sequence>
<dbReference type="InterPro" id="IPR044691">
    <property type="entry name" value="DCC1_Trx"/>
</dbReference>
<dbReference type="PANTHER" id="PTHR34290:SF2">
    <property type="entry name" value="OS04G0668800 PROTEIN"/>
    <property type="match status" value="1"/>
</dbReference>
<dbReference type="AlphaFoldDB" id="A0A381TIQ5"/>
<evidence type="ECO:0008006" key="2">
    <source>
        <dbReference type="Google" id="ProtNLM"/>
    </source>
</evidence>
<name>A0A381TIQ5_9ZZZZ</name>
<protein>
    <recommendedName>
        <fullName evidence="2">DUF393 domain-containing protein</fullName>
    </recommendedName>
</protein>
<proteinExistence type="predicted"/>
<organism evidence="1">
    <name type="scientific">marine metagenome</name>
    <dbReference type="NCBI Taxonomy" id="408172"/>
    <lineage>
        <taxon>unclassified sequences</taxon>
        <taxon>metagenomes</taxon>
        <taxon>ecological metagenomes</taxon>
    </lineage>
</organism>
<dbReference type="InterPro" id="IPR007263">
    <property type="entry name" value="DCC1-like"/>
</dbReference>
<dbReference type="EMBL" id="UINC01004615">
    <property type="protein sequence ID" value="SVA15644.1"/>
    <property type="molecule type" value="Genomic_DNA"/>
</dbReference>
<dbReference type="GO" id="GO:0015035">
    <property type="term" value="F:protein-disulfide reductase activity"/>
    <property type="evidence" value="ECO:0007669"/>
    <property type="project" value="InterPro"/>
</dbReference>